<protein>
    <submittedName>
        <fullName evidence="1">Uncharacterized protein</fullName>
    </submittedName>
</protein>
<sequence length="69" mass="8012">MTAKRNRRKQTQTLQERLAAFAESARERARNLPPGREREMLLRRAEQNEVTSNLTDWLSAPVASRRGHP</sequence>
<dbReference type="STRING" id="108015.GA0061099_1005742"/>
<proteinExistence type="predicted"/>
<name>A0A0R3C264_9BRAD</name>
<evidence type="ECO:0000313" key="2">
    <source>
        <dbReference type="Proteomes" id="UP000051380"/>
    </source>
</evidence>
<dbReference type="Proteomes" id="UP000051380">
    <property type="component" value="Unassembled WGS sequence"/>
</dbReference>
<evidence type="ECO:0000313" key="1">
    <source>
        <dbReference type="EMBL" id="KRP91666.1"/>
    </source>
</evidence>
<gene>
    <name evidence="1" type="ORF">AOQ72_32155</name>
</gene>
<dbReference type="EMBL" id="LJYF01000032">
    <property type="protein sequence ID" value="KRP91666.1"/>
    <property type="molecule type" value="Genomic_DNA"/>
</dbReference>
<dbReference type="AlphaFoldDB" id="A0A0R3C264"/>
<organism evidence="1 2">
    <name type="scientific">Bradyrhizobium yuanmingense</name>
    <dbReference type="NCBI Taxonomy" id="108015"/>
    <lineage>
        <taxon>Bacteria</taxon>
        <taxon>Pseudomonadati</taxon>
        <taxon>Pseudomonadota</taxon>
        <taxon>Alphaproteobacteria</taxon>
        <taxon>Hyphomicrobiales</taxon>
        <taxon>Nitrobacteraceae</taxon>
        <taxon>Bradyrhizobium</taxon>
    </lineage>
</organism>
<comment type="caution">
    <text evidence="1">The sequence shown here is derived from an EMBL/GenBank/DDBJ whole genome shotgun (WGS) entry which is preliminary data.</text>
</comment>
<reference evidence="1 2" key="1">
    <citation type="submission" date="2015-09" db="EMBL/GenBank/DDBJ databases">
        <title>Draft Genome Sequence of the Strain BR 3267 (Bradyrhizobium yuanmingense) recommended as inoculant for cowpea in Brazil.</title>
        <authorList>
            <person name="Simoes-Araujo J.L."/>
            <person name="Zilli J.E."/>
        </authorList>
    </citation>
    <scope>NUCLEOTIDE SEQUENCE [LARGE SCALE GENOMIC DNA]</scope>
    <source>
        <strain evidence="1 2">BR3267</strain>
    </source>
</reference>
<accession>A0A0R3C264</accession>